<sequence>MRELMLEQTINPTFSIEPKKGLVTKALILSAALDIASKSGLEGITIGTLAETVSMSKSGVFAHFGSREDLQVEVVREYRQRFKELVFLPALSKSKGLPRLLHMLNAWLKMSTGADTSSCFFIAGAAEFDDRPGIVRDELKQSVEDWRAALLRAINESVSSGHLKKTVDANALLFQVYSIVLGVHHDARFLQNTKSLALAKKLIKQIISDHQAK</sequence>
<dbReference type="InterPro" id="IPR011075">
    <property type="entry name" value="TetR_C"/>
</dbReference>
<proteinExistence type="predicted"/>
<gene>
    <name evidence="6" type="ORF">BCM14_0232</name>
</gene>
<keyword evidence="2 4" id="KW-0238">DNA-binding</keyword>
<keyword evidence="3" id="KW-0804">Transcription</keyword>
<dbReference type="AlphaFoldDB" id="A0A2T0XPA5"/>
<dbReference type="PROSITE" id="PS50977">
    <property type="entry name" value="HTH_TETR_2"/>
    <property type="match status" value="1"/>
</dbReference>
<dbReference type="InterPro" id="IPR009057">
    <property type="entry name" value="Homeodomain-like_sf"/>
</dbReference>
<dbReference type="SUPFAM" id="SSF48498">
    <property type="entry name" value="Tetracyclin repressor-like, C-terminal domain"/>
    <property type="match status" value="1"/>
</dbReference>
<keyword evidence="7" id="KW-1185">Reference proteome</keyword>
<dbReference type="RefSeq" id="WP_259673347.1">
    <property type="nucleotide sequence ID" value="NZ_PVTV01000003.1"/>
</dbReference>
<dbReference type="GO" id="GO:0003677">
    <property type="term" value="F:DNA binding"/>
    <property type="evidence" value="ECO:0007669"/>
    <property type="project" value="UniProtKB-UniRule"/>
</dbReference>
<feature type="DNA-binding region" description="H-T-H motif" evidence="4">
    <location>
        <begin position="45"/>
        <end position="64"/>
    </location>
</feature>
<dbReference type="Gene3D" id="1.10.10.60">
    <property type="entry name" value="Homeodomain-like"/>
    <property type="match status" value="1"/>
</dbReference>
<dbReference type="PRINTS" id="PR00455">
    <property type="entry name" value="HTHTETR"/>
</dbReference>
<evidence type="ECO:0000259" key="5">
    <source>
        <dbReference type="PROSITE" id="PS50977"/>
    </source>
</evidence>
<dbReference type="Pfam" id="PF00440">
    <property type="entry name" value="TetR_N"/>
    <property type="match status" value="1"/>
</dbReference>
<organism evidence="6 7">
    <name type="scientific">Jezberella montanilacus</name>
    <dbReference type="NCBI Taxonomy" id="323426"/>
    <lineage>
        <taxon>Bacteria</taxon>
        <taxon>Pseudomonadati</taxon>
        <taxon>Pseudomonadota</taxon>
        <taxon>Betaproteobacteria</taxon>
        <taxon>Burkholderiales</taxon>
        <taxon>Alcaligenaceae</taxon>
        <taxon>Jezberella</taxon>
    </lineage>
</organism>
<evidence type="ECO:0000313" key="7">
    <source>
        <dbReference type="Proteomes" id="UP000238308"/>
    </source>
</evidence>
<feature type="domain" description="HTH tetR-type" evidence="5">
    <location>
        <begin position="22"/>
        <end position="82"/>
    </location>
</feature>
<protein>
    <submittedName>
        <fullName evidence="6">TetR family transcriptional regulator</fullName>
    </submittedName>
</protein>
<dbReference type="SUPFAM" id="SSF46689">
    <property type="entry name" value="Homeodomain-like"/>
    <property type="match status" value="1"/>
</dbReference>
<comment type="caution">
    <text evidence="6">The sequence shown here is derived from an EMBL/GenBank/DDBJ whole genome shotgun (WGS) entry which is preliminary data.</text>
</comment>
<dbReference type="Gene3D" id="1.10.357.10">
    <property type="entry name" value="Tetracycline Repressor, domain 2"/>
    <property type="match status" value="1"/>
</dbReference>
<dbReference type="InterPro" id="IPR001647">
    <property type="entry name" value="HTH_TetR"/>
</dbReference>
<evidence type="ECO:0000256" key="4">
    <source>
        <dbReference type="PROSITE-ProRule" id="PRU00335"/>
    </source>
</evidence>
<dbReference type="InterPro" id="IPR036271">
    <property type="entry name" value="Tet_transcr_reg_TetR-rel_C_sf"/>
</dbReference>
<dbReference type="EMBL" id="PVTV01000003">
    <property type="protein sequence ID" value="PRZ00761.1"/>
    <property type="molecule type" value="Genomic_DNA"/>
</dbReference>
<evidence type="ECO:0000256" key="1">
    <source>
        <dbReference type="ARBA" id="ARBA00023015"/>
    </source>
</evidence>
<dbReference type="Pfam" id="PF16925">
    <property type="entry name" value="TetR_C_13"/>
    <property type="match status" value="1"/>
</dbReference>
<accession>A0A2T0XPA5</accession>
<name>A0A2T0XPA5_9BURK</name>
<evidence type="ECO:0000256" key="3">
    <source>
        <dbReference type="ARBA" id="ARBA00023163"/>
    </source>
</evidence>
<dbReference type="PANTHER" id="PTHR47506">
    <property type="entry name" value="TRANSCRIPTIONAL REGULATORY PROTEIN"/>
    <property type="match status" value="1"/>
</dbReference>
<reference evidence="6 7" key="1">
    <citation type="submission" date="2018-03" db="EMBL/GenBank/DDBJ databases">
        <title>Genomic Encyclopedia of Type Strains, Phase III (KMG-III): the genomes of soil and plant-associated and newly described type strains.</title>
        <authorList>
            <person name="Whitman W."/>
        </authorList>
    </citation>
    <scope>NUCLEOTIDE SEQUENCE [LARGE SCALE GENOMIC DNA]</scope>
    <source>
        <strain evidence="6 7">MWH-P2sevCIIIb</strain>
    </source>
</reference>
<evidence type="ECO:0000313" key="6">
    <source>
        <dbReference type="EMBL" id="PRZ00761.1"/>
    </source>
</evidence>
<dbReference type="PANTHER" id="PTHR47506:SF6">
    <property type="entry name" value="HTH-TYPE TRANSCRIPTIONAL REPRESSOR NEMR"/>
    <property type="match status" value="1"/>
</dbReference>
<evidence type="ECO:0000256" key="2">
    <source>
        <dbReference type="ARBA" id="ARBA00023125"/>
    </source>
</evidence>
<dbReference type="Proteomes" id="UP000238308">
    <property type="component" value="Unassembled WGS sequence"/>
</dbReference>
<keyword evidence="1" id="KW-0805">Transcription regulation</keyword>